<dbReference type="EMBL" id="JAAALK010000286">
    <property type="protein sequence ID" value="KAG8063059.1"/>
    <property type="molecule type" value="Genomic_DNA"/>
</dbReference>
<comment type="caution">
    <text evidence="2">The sequence shown here is derived from an EMBL/GenBank/DDBJ whole genome shotgun (WGS) entry which is preliminary data.</text>
</comment>
<reference evidence="2" key="1">
    <citation type="journal article" date="2021" name="bioRxiv">
        <title>Whole Genome Assembly and Annotation of Northern Wild Rice, Zizania palustris L., Supports a Whole Genome Duplication in the Zizania Genus.</title>
        <authorList>
            <person name="Haas M."/>
            <person name="Kono T."/>
            <person name="Macchietto M."/>
            <person name="Millas R."/>
            <person name="McGilp L."/>
            <person name="Shao M."/>
            <person name="Duquette J."/>
            <person name="Hirsch C.N."/>
            <person name="Kimball J."/>
        </authorList>
    </citation>
    <scope>NUCLEOTIDE SEQUENCE</scope>
    <source>
        <tissue evidence="2">Fresh leaf tissue</tissue>
    </source>
</reference>
<accession>A0A8J5SCA1</accession>
<keyword evidence="3" id="KW-1185">Reference proteome</keyword>
<name>A0A8J5SCA1_ZIZPA</name>
<evidence type="ECO:0000256" key="1">
    <source>
        <dbReference type="SAM" id="MobiDB-lite"/>
    </source>
</evidence>
<feature type="compositionally biased region" description="Basic and acidic residues" evidence="1">
    <location>
        <begin position="9"/>
        <end position="18"/>
    </location>
</feature>
<dbReference type="Proteomes" id="UP000729402">
    <property type="component" value="Unassembled WGS sequence"/>
</dbReference>
<dbReference type="AlphaFoldDB" id="A0A8J5SCA1"/>
<organism evidence="2 3">
    <name type="scientific">Zizania palustris</name>
    <name type="common">Northern wild rice</name>
    <dbReference type="NCBI Taxonomy" id="103762"/>
    <lineage>
        <taxon>Eukaryota</taxon>
        <taxon>Viridiplantae</taxon>
        <taxon>Streptophyta</taxon>
        <taxon>Embryophyta</taxon>
        <taxon>Tracheophyta</taxon>
        <taxon>Spermatophyta</taxon>
        <taxon>Magnoliopsida</taxon>
        <taxon>Liliopsida</taxon>
        <taxon>Poales</taxon>
        <taxon>Poaceae</taxon>
        <taxon>BOP clade</taxon>
        <taxon>Oryzoideae</taxon>
        <taxon>Oryzeae</taxon>
        <taxon>Zizaniinae</taxon>
        <taxon>Zizania</taxon>
    </lineage>
</organism>
<feature type="region of interest" description="Disordered" evidence="1">
    <location>
        <begin position="426"/>
        <end position="448"/>
    </location>
</feature>
<sequence length="787" mass="85320">MSRSGQPPDLKKYMDKKLQNSFHDSTRRVGNNKENSSHQGCNDPRVQKERQTEWARSGRVLNRNTNKGDYFRNSLPGITREFRVVKDNRQKAVGDPVPESFHNGDPSNGQIAPNIGEKSSTEKLPAQRHLATHNSSGHGAIQADNRHTIVVQVHDKEFKPSTDQKREQSDGMITTIVGSHAALRKGNQNRVLAVPSGSNNFTGELCCSPSDPIHVPSPGSRSPGTFGAIKREVGVVGARQRPTDNAVTNTSASNSSVKVPLTTATKDNASNGQQSRLSSVSLKNSRASSSIQLNSRPSSLSQYYSKPSTPPVSHSKVHPQLEWKPKSISPSSVNHHADNVAPSTAAPSVDGHQAHMAGLSKKLSQANVSEDEHVIIPAHLRVPDSERTHLIFGNFACDIGLKAFTSASDTSSDKELNASASLTSLNSVRSTDDMPPTDQTDPVGSSTILPNADSIVPISEHQHPLTEDMGVLSPGVIREHRTNDMISNKAYEPDSGYELPFITKAVDSEMTQAIAYPSEVMDFNPGVNQLSVPVASQQPVPQMYQHMHVPQYPNCLPYRHVFSPYYAPPVALQNYSNNPSFTQLPHASSYLVMPNGTSQLAPNGMKYGPHHQYKQVFPGGPAGYGSCANQNGYPPINTGVIGTGTVEDSNMSKYKDNNLYTHNPQAETADVWIQGHTDIPVMQSVPFYNMMGQPVSPHTAYLPAHNGHNPFSPVQHPAHLQFPALPHPLQPTTMTMVQNPQPMVHQPAAPPLAGNIGIDMAAMASGAQVGAFQQNQLSHLGWAPPNF</sequence>
<dbReference type="OrthoDB" id="657470at2759"/>
<proteinExistence type="predicted"/>
<protein>
    <recommendedName>
        <fullName evidence="4">GBF-interacting protein 1 N-terminal domain-containing protein</fullName>
    </recommendedName>
</protein>
<dbReference type="PANTHER" id="PTHR47070:SF3">
    <property type="entry name" value="GLYCOPROTEIN FAMILY PROTEIN, PUTATIVE, EXPRESSED-RELATED"/>
    <property type="match status" value="1"/>
</dbReference>
<feature type="compositionally biased region" description="Low complexity" evidence="1">
    <location>
        <begin position="426"/>
        <end position="442"/>
    </location>
</feature>
<feature type="region of interest" description="Disordered" evidence="1">
    <location>
        <begin position="1"/>
        <end position="59"/>
    </location>
</feature>
<feature type="compositionally biased region" description="Low complexity" evidence="1">
    <location>
        <begin position="245"/>
        <end position="257"/>
    </location>
</feature>
<evidence type="ECO:0008006" key="4">
    <source>
        <dbReference type="Google" id="ProtNLM"/>
    </source>
</evidence>
<feature type="compositionally biased region" description="Polar residues" evidence="1">
    <location>
        <begin position="262"/>
        <end position="307"/>
    </location>
</feature>
<evidence type="ECO:0000313" key="3">
    <source>
        <dbReference type="Proteomes" id="UP000729402"/>
    </source>
</evidence>
<feature type="compositionally biased region" description="Polar residues" evidence="1">
    <location>
        <begin position="19"/>
        <end position="40"/>
    </location>
</feature>
<dbReference type="PANTHER" id="PTHR47070">
    <property type="entry name" value="HYDROXYPROLINE-RICH GLYCOPROTEIN-LIKE"/>
    <property type="match status" value="1"/>
</dbReference>
<evidence type="ECO:0000313" key="2">
    <source>
        <dbReference type="EMBL" id="KAG8063059.1"/>
    </source>
</evidence>
<feature type="region of interest" description="Disordered" evidence="1">
    <location>
        <begin position="95"/>
        <end position="122"/>
    </location>
</feature>
<reference evidence="2" key="2">
    <citation type="submission" date="2021-02" db="EMBL/GenBank/DDBJ databases">
        <authorList>
            <person name="Kimball J.A."/>
            <person name="Haas M.W."/>
            <person name="Macchietto M."/>
            <person name="Kono T."/>
            <person name="Duquette J."/>
            <person name="Shao M."/>
        </authorList>
    </citation>
    <scope>NUCLEOTIDE SEQUENCE</scope>
    <source>
        <tissue evidence="2">Fresh leaf tissue</tissue>
    </source>
</reference>
<gene>
    <name evidence="2" type="ORF">GUJ93_ZPchr0003g18202</name>
</gene>
<feature type="region of interest" description="Disordered" evidence="1">
    <location>
        <begin position="237"/>
        <end position="350"/>
    </location>
</feature>